<dbReference type="InterPro" id="IPR040980">
    <property type="entry name" value="SWI2_SNF2"/>
</dbReference>
<dbReference type="Gene3D" id="3.40.50.300">
    <property type="entry name" value="P-loop containing nucleotide triphosphate hydrolases"/>
    <property type="match status" value="2"/>
</dbReference>
<proteinExistence type="predicted"/>
<sequence>MTAKHTEQAFEEAIEHHLVTAGGWRKVPPAAFDRDRALLPAELFAFFEATQTALWAELRAQHGAGLEAAVLDTLCKALDSRGTLDVLRHGLKFFGKKLDCATFKPAHGLNPDVVATYAENRLAVTRQVRFAPSGHKDEDQSIDLMLSLNGLPIATVELKNPLTQQTVQHAIAQYRARDPRHRLLQFKLRALVHFAVDPDHAFMTTRLAGEGTTFLPFNRGAHGGAGNPEHPSGYRTAYLWEEVWQRDSFLDIVGRFLHLAKEEKLRAGKKVEEEKIVFPRYHQLDAVRRLEAAARIDGPGNSYLIQHSAGSGKSNSIAWLAHRLASLHDAKDARVFDSVVVITDRRVLDKQLQDNIYQFEHKQGVVAKIDEHSDQLAKALEGGTPIIITTLQKFPVILERIGGLKGRRYALVVDEAHSSQTGESARKMKQVLAATSLEEAEGLDAAGDEDDSEEKVLAAVMASRGRQRNLSYFAFTATPKAKTLEIFGHRDAEGKPRPFHLYSMRQAIEEGFILDVLKSYTTYKAFYRLVKATENDPRVPKEEATRQLARFMSLHPHNVAQKTEVMVEHFRTKVRHKLGGRAKAMLVTSSRLHAVRYKQAFDAYLKEKGYGDIGVLVAFSGIVKDPASDLEFTEPGMNVDKVGKHISEAGLPGAFDGDDFQILLVANKYQTGFDQPLLHTMYVDKRLSGVQAVQTLSRLNRTAPGKQDTFVLDFVNDTEEIQQSFQPYYEATTVAESAEPQQLYDLAHRLEGAQVFWLSEVEAFCKVFFSPREKQSVQDQAEMNRHLNPGVDRFKALEEATREEFKNALGAFVRLYAFLSQIMPFSDPDLEKLYTFARYFETKLPQDPKKGPLSLDGDVALEYYRLDKLSEGAIALRAAEPGVVFGATEVGTRKAKDDEAQLSEIIGVLNDRFGTEFDQADQILFDQFVAAAKLDDEVVQRAKANPLDNFALAMKGKVEGLMVDRMDQNQEIVTRYLNDSQFQDLAFRLLVKRIYDEIRGEKFAAAGL</sequence>
<dbReference type="RefSeq" id="WP_050725527.1">
    <property type="nucleotide sequence ID" value="NZ_CP012332.1"/>
</dbReference>
<dbReference type="REBASE" id="120863">
    <property type="entry name" value="Vin27710ORF1570P"/>
</dbReference>
<accession>A0A0K1PDI6</accession>
<organism evidence="2 3">
    <name type="scientific">Vulgatibacter incomptus</name>
    <dbReference type="NCBI Taxonomy" id="1391653"/>
    <lineage>
        <taxon>Bacteria</taxon>
        <taxon>Pseudomonadati</taxon>
        <taxon>Myxococcota</taxon>
        <taxon>Myxococcia</taxon>
        <taxon>Myxococcales</taxon>
        <taxon>Cystobacterineae</taxon>
        <taxon>Vulgatibacteraceae</taxon>
        <taxon>Vulgatibacter</taxon>
    </lineage>
</organism>
<dbReference type="InterPro" id="IPR055180">
    <property type="entry name" value="HsdR_RecA-like_helicase_dom_2"/>
</dbReference>
<dbReference type="PANTHER" id="PTHR42927:SF1">
    <property type="entry name" value="HELICASE SUPERFAMILY 1 AND 2 DOMAIN-CONTAINING PROTEIN"/>
    <property type="match status" value="1"/>
</dbReference>
<evidence type="ECO:0000313" key="3">
    <source>
        <dbReference type="Proteomes" id="UP000055590"/>
    </source>
</evidence>
<dbReference type="GO" id="GO:0005524">
    <property type="term" value="F:ATP binding"/>
    <property type="evidence" value="ECO:0007669"/>
    <property type="project" value="UniProtKB-KW"/>
</dbReference>
<feature type="domain" description="Helicase ATP-binding" evidence="1">
    <location>
        <begin position="294"/>
        <end position="497"/>
    </location>
</feature>
<dbReference type="OrthoDB" id="9758243at2"/>
<dbReference type="Proteomes" id="UP000055590">
    <property type="component" value="Chromosome"/>
</dbReference>
<dbReference type="KEGG" id="vin:AKJ08_1566"/>
<dbReference type="GO" id="GO:0009307">
    <property type="term" value="P:DNA restriction-modification system"/>
    <property type="evidence" value="ECO:0007669"/>
    <property type="project" value="UniProtKB-KW"/>
</dbReference>
<dbReference type="PANTHER" id="PTHR42927">
    <property type="entry name" value="HELICASE SUPERFAMILY 1 AND 2 DOMAIN-CONTAINING PROTEIN"/>
    <property type="match status" value="1"/>
</dbReference>
<dbReference type="InterPro" id="IPR027417">
    <property type="entry name" value="P-loop_NTPase"/>
</dbReference>
<dbReference type="InterPro" id="IPR014001">
    <property type="entry name" value="Helicase_ATP-bd"/>
</dbReference>
<dbReference type="SUPFAM" id="SSF52540">
    <property type="entry name" value="P-loop containing nucleoside triphosphate hydrolases"/>
    <property type="match status" value="1"/>
</dbReference>
<evidence type="ECO:0000313" key="2">
    <source>
        <dbReference type="EMBL" id="AKU91179.1"/>
    </source>
</evidence>
<gene>
    <name evidence="2" type="ORF">AKJ08_1566</name>
</gene>
<keyword evidence="3" id="KW-1185">Reference proteome</keyword>
<dbReference type="EMBL" id="CP012332">
    <property type="protein sequence ID" value="AKU91179.1"/>
    <property type="molecule type" value="Genomic_DNA"/>
</dbReference>
<dbReference type="PATRIC" id="fig|1391653.3.peg.1646"/>
<dbReference type="PROSITE" id="PS51192">
    <property type="entry name" value="HELICASE_ATP_BIND_1"/>
    <property type="match status" value="1"/>
</dbReference>
<protein>
    <submittedName>
        <fullName evidence="2">Type I restriction-modification system, restriction subunit R</fullName>
    </submittedName>
</protein>
<dbReference type="Pfam" id="PF22679">
    <property type="entry name" value="T1R_D3-like"/>
    <property type="match status" value="1"/>
</dbReference>
<name>A0A0K1PDI6_9BACT</name>
<dbReference type="Gene3D" id="3.90.1570.50">
    <property type="match status" value="1"/>
</dbReference>
<reference evidence="2 3" key="1">
    <citation type="submission" date="2015-08" db="EMBL/GenBank/DDBJ databases">
        <authorList>
            <person name="Babu N.S."/>
            <person name="Beckwith C.J."/>
            <person name="Beseler K.G."/>
            <person name="Brison A."/>
            <person name="Carone J.V."/>
            <person name="Caskin T.P."/>
            <person name="Diamond M."/>
            <person name="Durham M.E."/>
            <person name="Foxe J.M."/>
            <person name="Go M."/>
            <person name="Henderson B.A."/>
            <person name="Jones I.B."/>
            <person name="McGettigan J.A."/>
            <person name="Micheletti S.J."/>
            <person name="Nasrallah M.E."/>
            <person name="Ortiz D."/>
            <person name="Piller C.R."/>
            <person name="Privatt S.R."/>
            <person name="Schneider S.L."/>
            <person name="Sharp S."/>
            <person name="Smith T.C."/>
            <person name="Stanton J.D."/>
            <person name="Ullery H.E."/>
            <person name="Wilson R.J."/>
            <person name="Serrano M.G."/>
            <person name="Buck G."/>
            <person name="Lee V."/>
            <person name="Wang Y."/>
            <person name="Carvalho R."/>
            <person name="Voegtly L."/>
            <person name="Shi R."/>
            <person name="Duckworth R."/>
            <person name="Johnson A."/>
            <person name="Loviza R."/>
            <person name="Walstead R."/>
            <person name="Shah Z."/>
            <person name="Kiflezghi M."/>
            <person name="Wade K."/>
            <person name="Ball S.L."/>
            <person name="Bradley K.W."/>
            <person name="Asai D.J."/>
            <person name="Bowman C.A."/>
            <person name="Russell D.A."/>
            <person name="Pope W.H."/>
            <person name="Jacobs-Sera D."/>
            <person name="Hendrix R.W."/>
            <person name="Hatfull G.F."/>
        </authorList>
    </citation>
    <scope>NUCLEOTIDE SEQUENCE [LARGE SCALE GENOMIC DNA]</scope>
    <source>
        <strain evidence="2 3">DSM 27710</strain>
    </source>
</reference>
<dbReference type="InterPro" id="IPR007409">
    <property type="entry name" value="Restrct_endonuc_type1_HsdR_N"/>
</dbReference>
<dbReference type="AlphaFoldDB" id="A0A0K1PDI6"/>
<evidence type="ECO:0000259" key="1">
    <source>
        <dbReference type="PROSITE" id="PS51192"/>
    </source>
</evidence>
<dbReference type="GO" id="GO:0003677">
    <property type="term" value="F:DNA binding"/>
    <property type="evidence" value="ECO:0007669"/>
    <property type="project" value="UniProtKB-KW"/>
</dbReference>
<dbReference type="SMART" id="SM00487">
    <property type="entry name" value="DEXDc"/>
    <property type="match status" value="1"/>
</dbReference>
<dbReference type="Pfam" id="PF04313">
    <property type="entry name" value="HSDR_N"/>
    <property type="match status" value="1"/>
</dbReference>
<dbReference type="GO" id="GO:0009035">
    <property type="term" value="F:type I site-specific deoxyribonuclease activity"/>
    <property type="evidence" value="ECO:0007669"/>
    <property type="project" value="UniProtKB-EC"/>
</dbReference>
<dbReference type="Pfam" id="PF18766">
    <property type="entry name" value="SWI2_SNF2"/>
    <property type="match status" value="1"/>
</dbReference>
<dbReference type="STRING" id="1391653.AKJ08_1566"/>